<evidence type="ECO:0000313" key="2">
    <source>
        <dbReference type="EMBL" id="KAH6652671.1"/>
    </source>
</evidence>
<dbReference type="GeneID" id="70136319"/>
<dbReference type="AlphaFoldDB" id="A0A9P8UIC6"/>
<reference evidence="2" key="1">
    <citation type="journal article" date="2021" name="Nat. Commun.">
        <title>Genetic determinants of endophytism in the Arabidopsis root mycobiome.</title>
        <authorList>
            <person name="Mesny F."/>
            <person name="Miyauchi S."/>
            <person name="Thiergart T."/>
            <person name="Pickel B."/>
            <person name="Atanasova L."/>
            <person name="Karlsson M."/>
            <person name="Huettel B."/>
            <person name="Barry K.W."/>
            <person name="Haridas S."/>
            <person name="Chen C."/>
            <person name="Bauer D."/>
            <person name="Andreopoulos W."/>
            <person name="Pangilinan J."/>
            <person name="LaButti K."/>
            <person name="Riley R."/>
            <person name="Lipzen A."/>
            <person name="Clum A."/>
            <person name="Drula E."/>
            <person name="Henrissat B."/>
            <person name="Kohler A."/>
            <person name="Grigoriev I.V."/>
            <person name="Martin F.M."/>
            <person name="Hacquard S."/>
        </authorList>
    </citation>
    <scope>NUCLEOTIDE SEQUENCE</scope>
    <source>
        <strain evidence="2">MPI-SDFR-AT-0073</strain>
    </source>
</reference>
<name>A0A9P8UIC6_9PEZI</name>
<comment type="caution">
    <text evidence="2">The sequence shown here is derived from an EMBL/GenBank/DDBJ whole genome shotgun (WGS) entry which is preliminary data.</text>
</comment>
<feature type="coiled-coil region" evidence="1">
    <location>
        <begin position="103"/>
        <end position="141"/>
    </location>
</feature>
<dbReference type="RefSeq" id="XP_045956948.1">
    <property type="nucleotide sequence ID" value="XM_046107428.1"/>
</dbReference>
<dbReference type="Proteomes" id="UP000758603">
    <property type="component" value="Unassembled WGS sequence"/>
</dbReference>
<proteinExistence type="predicted"/>
<feature type="coiled-coil region" evidence="1">
    <location>
        <begin position="9"/>
        <end position="64"/>
    </location>
</feature>
<keyword evidence="3" id="KW-1185">Reference proteome</keyword>
<organism evidence="2 3">
    <name type="scientific">Truncatella angustata</name>
    <dbReference type="NCBI Taxonomy" id="152316"/>
    <lineage>
        <taxon>Eukaryota</taxon>
        <taxon>Fungi</taxon>
        <taxon>Dikarya</taxon>
        <taxon>Ascomycota</taxon>
        <taxon>Pezizomycotina</taxon>
        <taxon>Sordariomycetes</taxon>
        <taxon>Xylariomycetidae</taxon>
        <taxon>Amphisphaeriales</taxon>
        <taxon>Sporocadaceae</taxon>
        <taxon>Truncatella</taxon>
    </lineage>
</organism>
<evidence type="ECO:0000313" key="3">
    <source>
        <dbReference type="Proteomes" id="UP000758603"/>
    </source>
</evidence>
<gene>
    <name evidence="2" type="ORF">BKA67DRAFT_659359</name>
</gene>
<evidence type="ECO:0000256" key="1">
    <source>
        <dbReference type="SAM" id="Coils"/>
    </source>
</evidence>
<protein>
    <submittedName>
        <fullName evidence="2">Uncharacterized protein</fullName>
    </submittedName>
</protein>
<dbReference type="EMBL" id="JAGPXC010000005">
    <property type="protein sequence ID" value="KAH6652671.1"/>
    <property type="molecule type" value="Genomic_DNA"/>
</dbReference>
<accession>A0A9P8UIC6</accession>
<keyword evidence="1" id="KW-0175">Coiled coil</keyword>
<sequence>MASNSQEPATELESRLVQLSSLLQEEIAKSSHLSLEFEKMKIKLQLQEKEQKALQEKATDARAAGWELERVKDRFAEASDTVDFLVARNETLTDESILLKYEIRGLKKKLRQSDEKGEMLEERMETMKEGLEAMINKYEGKAAEPDKDMITSMREWSSGF</sequence>